<protein>
    <recommendedName>
        <fullName evidence="3">GNAT family N-acetyltransferase</fullName>
    </recommendedName>
</protein>
<reference evidence="1 2" key="1">
    <citation type="submission" date="2024-10" db="EMBL/GenBank/DDBJ databases">
        <title>The Natural Products Discovery Center: Release of the First 8490 Sequenced Strains for Exploring Actinobacteria Biosynthetic Diversity.</title>
        <authorList>
            <person name="Kalkreuter E."/>
            <person name="Kautsar S.A."/>
            <person name="Yang D."/>
            <person name="Bader C.D."/>
            <person name="Teijaro C.N."/>
            <person name="Fluegel L."/>
            <person name="Davis C.M."/>
            <person name="Simpson J.R."/>
            <person name="Lauterbach L."/>
            <person name="Steele A.D."/>
            <person name="Gui C."/>
            <person name="Meng S."/>
            <person name="Li G."/>
            <person name="Viehrig K."/>
            <person name="Ye F."/>
            <person name="Su P."/>
            <person name="Kiefer A.F."/>
            <person name="Nichols A."/>
            <person name="Cepeda A.J."/>
            <person name="Yan W."/>
            <person name="Fan B."/>
            <person name="Jiang Y."/>
            <person name="Adhikari A."/>
            <person name="Zheng C.-J."/>
            <person name="Schuster L."/>
            <person name="Cowan T.M."/>
            <person name="Smanski M.J."/>
            <person name="Chevrette M.G."/>
            <person name="De Carvalho L.P.S."/>
            <person name="Shen B."/>
        </authorList>
    </citation>
    <scope>NUCLEOTIDE SEQUENCE [LARGE SCALE GENOMIC DNA]</scope>
    <source>
        <strain evidence="1 2">NPDC003029</strain>
    </source>
</reference>
<name>A0ABW6R8M0_9ACTN</name>
<evidence type="ECO:0008006" key="3">
    <source>
        <dbReference type="Google" id="ProtNLM"/>
    </source>
</evidence>
<accession>A0ABW6R8M0</accession>
<proteinExistence type="predicted"/>
<dbReference type="EMBL" id="JBIAPK010000001">
    <property type="protein sequence ID" value="MFF3337844.1"/>
    <property type="molecule type" value="Genomic_DNA"/>
</dbReference>
<gene>
    <name evidence="1" type="ORF">ACFYWW_03760</name>
</gene>
<comment type="caution">
    <text evidence="1">The sequence shown here is derived from an EMBL/GenBank/DDBJ whole genome shotgun (WGS) entry which is preliminary data.</text>
</comment>
<organism evidence="1 2">
    <name type="scientific">Streptomyces flavidovirens</name>
    <dbReference type="NCBI Taxonomy" id="67298"/>
    <lineage>
        <taxon>Bacteria</taxon>
        <taxon>Bacillati</taxon>
        <taxon>Actinomycetota</taxon>
        <taxon>Actinomycetes</taxon>
        <taxon>Kitasatosporales</taxon>
        <taxon>Streptomycetaceae</taxon>
        <taxon>Streptomyces</taxon>
    </lineage>
</organism>
<keyword evidence="2" id="KW-1185">Reference proteome</keyword>
<dbReference type="RefSeq" id="WP_387893726.1">
    <property type="nucleotide sequence ID" value="NZ_JBIAPK010000001.1"/>
</dbReference>
<dbReference type="Proteomes" id="UP001601976">
    <property type="component" value="Unassembled WGS sequence"/>
</dbReference>
<evidence type="ECO:0000313" key="1">
    <source>
        <dbReference type="EMBL" id="MFF3337844.1"/>
    </source>
</evidence>
<evidence type="ECO:0000313" key="2">
    <source>
        <dbReference type="Proteomes" id="UP001601976"/>
    </source>
</evidence>
<sequence>MAENAIPPIEAAQHHDLMDPAETLVQGPMRLRRWRISDMEVLYGLVGESLEHLLP</sequence>